<evidence type="ECO:0000256" key="2">
    <source>
        <dbReference type="ARBA" id="ARBA00022448"/>
    </source>
</evidence>
<reference evidence="7" key="1">
    <citation type="submission" date="2020-11" db="EMBL/GenBank/DDBJ databases">
        <authorList>
            <person name="Kim M.K."/>
        </authorList>
    </citation>
    <scope>NUCLEOTIDE SEQUENCE</scope>
    <source>
        <strain evidence="7">BT350</strain>
    </source>
</reference>
<dbReference type="Gene3D" id="3.40.50.2300">
    <property type="match status" value="2"/>
</dbReference>
<name>A0A931BP39_9HYPH</name>
<feature type="chain" id="PRO_5037184876" evidence="5">
    <location>
        <begin position="23"/>
        <end position="392"/>
    </location>
</feature>
<accession>A0A931BP39</accession>
<dbReference type="InterPro" id="IPR028081">
    <property type="entry name" value="Leu-bd"/>
</dbReference>
<dbReference type="AlphaFoldDB" id="A0A931BP39"/>
<dbReference type="InterPro" id="IPR000709">
    <property type="entry name" value="Leu_Ile_Val-bd"/>
</dbReference>
<evidence type="ECO:0000256" key="4">
    <source>
        <dbReference type="ARBA" id="ARBA00022970"/>
    </source>
</evidence>
<evidence type="ECO:0000259" key="6">
    <source>
        <dbReference type="Pfam" id="PF13458"/>
    </source>
</evidence>
<dbReference type="Pfam" id="PF13458">
    <property type="entry name" value="Peripla_BP_6"/>
    <property type="match status" value="1"/>
</dbReference>
<evidence type="ECO:0000313" key="7">
    <source>
        <dbReference type="EMBL" id="MBF9234856.1"/>
    </source>
</evidence>
<proteinExistence type="inferred from homology"/>
<dbReference type="InterPro" id="IPR028082">
    <property type="entry name" value="Peripla_BP_I"/>
</dbReference>
<evidence type="ECO:0000256" key="1">
    <source>
        <dbReference type="ARBA" id="ARBA00010062"/>
    </source>
</evidence>
<keyword evidence="3 5" id="KW-0732">Signal</keyword>
<keyword evidence="2" id="KW-0813">Transport</keyword>
<comment type="caution">
    <text evidence="7">The sequence shown here is derived from an EMBL/GenBank/DDBJ whole genome shotgun (WGS) entry which is preliminary data.</text>
</comment>
<comment type="similarity">
    <text evidence="1">Belongs to the leucine-binding protein family.</text>
</comment>
<evidence type="ECO:0000256" key="3">
    <source>
        <dbReference type="ARBA" id="ARBA00022729"/>
    </source>
</evidence>
<feature type="domain" description="Leucine-binding protein" evidence="6">
    <location>
        <begin position="26"/>
        <end position="361"/>
    </location>
</feature>
<feature type="signal peptide" evidence="5">
    <location>
        <begin position="1"/>
        <end position="22"/>
    </location>
</feature>
<dbReference type="GO" id="GO:0006865">
    <property type="term" value="P:amino acid transport"/>
    <property type="evidence" value="ECO:0007669"/>
    <property type="project" value="UniProtKB-KW"/>
</dbReference>
<evidence type="ECO:0000256" key="5">
    <source>
        <dbReference type="SAM" id="SignalP"/>
    </source>
</evidence>
<dbReference type="PANTHER" id="PTHR30483:SF6">
    <property type="entry name" value="PERIPLASMIC BINDING PROTEIN OF ABC TRANSPORTER FOR NATURAL AMINO ACIDS"/>
    <property type="match status" value="1"/>
</dbReference>
<dbReference type="PANTHER" id="PTHR30483">
    <property type="entry name" value="LEUCINE-SPECIFIC-BINDING PROTEIN"/>
    <property type="match status" value="1"/>
</dbReference>
<gene>
    <name evidence="7" type="ORF">I2H38_15890</name>
</gene>
<dbReference type="PRINTS" id="PR00337">
    <property type="entry name" value="LEUILEVALBP"/>
</dbReference>
<organism evidence="7 8">
    <name type="scientific">Microvirga alba</name>
    <dbReference type="NCBI Taxonomy" id="2791025"/>
    <lineage>
        <taxon>Bacteria</taxon>
        <taxon>Pseudomonadati</taxon>
        <taxon>Pseudomonadota</taxon>
        <taxon>Alphaproteobacteria</taxon>
        <taxon>Hyphomicrobiales</taxon>
        <taxon>Methylobacteriaceae</taxon>
        <taxon>Microvirga</taxon>
    </lineage>
</organism>
<evidence type="ECO:0000313" key="8">
    <source>
        <dbReference type="Proteomes" id="UP000599312"/>
    </source>
</evidence>
<dbReference type="InterPro" id="IPR051010">
    <property type="entry name" value="BCAA_transport"/>
</dbReference>
<protein>
    <submittedName>
        <fullName evidence="7">ABC transporter substrate-binding protein</fullName>
    </submittedName>
</protein>
<sequence>MRFTKTIGTALALMTSVAAAQAAPEKIKIGYISTLSGPAGSLGEEMLNAYRLGLEHTGGKLGGIPVELVTGDDQAKPQTAVQVARQMMERDKVSFFSGLLFSHVVDAVNAVVLPRDQIVVAPVGGSSETAGEKCNQNFFMVSWNTDTMFEAIGSQIAKSGIDKVAVIATNYQAGWDAAEGFKRGYGKAPTAEILVKLDQSDFGAELSQIRAADPKAVVVFLPGGSGIAFMRQFQQSGLQRTVVPYAATFQADETTFQALGTAAKGLMNAGPWSPYLDNPSNKRFVQAFREKYGRNPSILAAMSYDTVLLLDKAVSDAKGDVENPATFREALRRAKFPSIRGDIHFGNNHFPVQNFYLSKVADASGGGLHNELVGSIFEQRADAHQAKCTMKW</sequence>
<dbReference type="EMBL" id="JADQDO010000008">
    <property type="protein sequence ID" value="MBF9234856.1"/>
    <property type="molecule type" value="Genomic_DNA"/>
</dbReference>
<keyword evidence="4" id="KW-0029">Amino-acid transport</keyword>
<dbReference type="RefSeq" id="WP_196272839.1">
    <property type="nucleotide sequence ID" value="NZ_JADQDO010000008.1"/>
</dbReference>
<dbReference type="SUPFAM" id="SSF53822">
    <property type="entry name" value="Periplasmic binding protein-like I"/>
    <property type="match status" value="1"/>
</dbReference>
<keyword evidence="8" id="KW-1185">Reference proteome</keyword>
<dbReference type="Proteomes" id="UP000599312">
    <property type="component" value="Unassembled WGS sequence"/>
</dbReference>